<evidence type="ECO:0000313" key="3">
    <source>
        <dbReference type="EMBL" id="CAG5088294.1"/>
    </source>
</evidence>
<organism evidence="3 4">
    <name type="scientific">Oikopleura dioica</name>
    <name type="common">Tunicate</name>
    <dbReference type="NCBI Taxonomy" id="34765"/>
    <lineage>
        <taxon>Eukaryota</taxon>
        <taxon>Metazoa</taxon>
        <taxon>Chordata</taxon>
        <taxon>Tunicata</taxon>
        <taxon>Appendicularia</taxon>
        <taxon>Copelata</taxon>
        <taxon>Oikopleuridae</taxon>
        <taxon>Oikopleura</taxon>
    </lineage>
</organism>
<keyword evidence="4" id="KW-1185">Reference proteome</keyword>
<name>A0ABN7S0R4_OIKDI</name>
<keyword evidence="2" id="KW-1133">Transmembrane helix</keyword>
<feature type="transmembrane region" description="Helical" evidence="2">
    <location>
        <begin position="14"/>
        <end position="33"/>
    </location>
</feature>
<accession>A0ABN7S0R4</accession>
<protein>
    <submittedName>
        <fullName evidence="3">Oidioi.mRNA.OKI2018_I69.PAR.g11801.t1.cds</fullName>
    </submittedName>
</protein>
<evidence type="ECO:0000256" key="2">
    <source>
        <dbReference type="SAM" id="Phobius"/>
    </source>
</evidence>
<dbReference type="EMBL" id="OU015568">
    <property type="protein sequence ID" value="CAG5088294.1"/>
    <property type="molecule type" value="Genomic_DNA"/>
</dbReference>
<feature type="region of interest" description="Disordered" evidence="1">
    <location>
        <begin position="46"/>
        <end position="83"/>
    </location>
</feature>
<keyword evidence="2" id="KW-0472">Membrane</keyword>
<evidence type="ECO:0000313" key="4">
    <source>
        <dbReference type="Proteomes" id="UP001158576"/>
    </source>
</evidence>
<sequence length="83" mass="9102">MDKNGTDTDGPQNVLQTSMAGLAIFVIVLTFMISCRRCLMKPCGATKAEKDAEHSRQAKRSASRKLEESKDLRSSLESIQSLA</sequence>
<reference evidence="3 4" key="1">
    <citation type="submission" date="2021-04" db="EMBL/GenBank/DDBJ databases">
        <authorList>
            <person name="Bliznina A."/>
        </authorList>
    </citation>
    <scope>NUCLEOTIDE SEQUENCE [LARGE SCALE GENOMIC DNA]</scope>
</reference>
<gene>
    <name evidence="3" type="ORF">OKIOD_LOCUS3359</name>
</gene>
<dbReference type="Proteomes" id="UP001158576">
    <property type="component" value="Chromosome PAR"/>
</dbReference>
<proteinExistence type="predicted"/>
<feature type="compositionally biased region" description="Basic and acidic residues" evidence="1">
    <location>
        <begin position="47"/>
        <end position="56"/>
    </location>
</feature>
<keyword evidence="2" id="KW-0812">Transmembrane</keyword>
<dbReference type="PROSITE" id="PS51257">
    <property type="entry name" value="PROKAR_LIPOPROTEIN"/>
    <property type="match status" value="1"/>
</dbReference>
<evidence type="ECO:0000256" key="1">
    <source>
        <dbReference type="SAM" id="MobiDB-lite"/>
    </source>
</evidence>
<feature type="compositionally biased region" description="Basic and acidic residues" evidence="1">
    <location>
        <begin position="64"/>
        <end position="74"/>
    </location>
</feature>